<proteinExistence type="predicted"/>
<organism evidence="1">
    <name type="scientific">marine metagenome</name>
    <dbReference type="NCBI Taxonomy" id="408172"/>
    <lineage>
        <taxon>unclassified sequences</taxon>
        <taxon>metagenomes</taxon>
        <taxon>ecological metagenomes</taxon>
    </lineage>
</organism>
<accession>A0A382TU98</accession>
<dbReference type="AlphaFoldDB" id="A0A382TU98"/>
<dbReference type="EMBL" id="UINC01138994">
    <property type="protein sequence ID" value="SVD25275.1"/>
    <property type="molecule type" value="Genomic_DNA"/>
</dbReference>
<sequence>RRLTAITLTLIVGLWGCSEKERIDELLAYHKTVQKFSEFTKGIQQYIILFDDPSSQVTASDLDKALALLDEFAAAVGRVEEELGGLDDATLRHTHGLFVRAFPEARDLANDKKAIEEGNLRRQAQSIAIGLRRLRSIIEDRVYPSIELLLAREGRESEEYDLMWSEGR</sequence>
<reference evidence="1" key="1">
    <citation type="submission" date="2018-05" db="EMBL/GenBank/DDBJ databases">
        <authorList>
            <person name="Lanie J.A."/>
            <person name="Ng W.-L."/>
            <person name="Kazmierczak K.M."/>
            <person name="Andrzejewski T.M."/>
            <person name="Davidsen T.M."/>
            <person name="Wayne K.J."/>
            <person name="Tettelin H."/>
            <person name="Glass J.I."/>
            <person name="Rusch D."/>
            <person name="Podicherti R."/>
            <person name="Tsui H.-C.T."/>
            <person name="Winkler M.E."/>
        </authorList>
    </citation>
    <scope>NUCLEOTIDE SEQUENCE</scope>
</reference>
<protein>
    <recommendedName>
        <fullName evidence="2">Imelysin-like domain-containing protein</fullName>
    </recommendedName>
</protein>
<evidence type="ECO:0008006" key="2">
    <source>
        <dbReference type="Google" id="ProtNLM"/>
    </source>
</evidence>
<name>A0A382TU98_9ZZZZ</name>
<gene>
    <name evidence="1" type="ORF">METZ01_LOCUS378129</name>
</gene>
<evidence type="ECO:0000313" key="1">
    <source>
        <dbReference type="EMBL" id="SVD25275.1"/>
    </source>
</evidence>
<feature type="non-terminal residue" evidence="1">
    <location>
        <position position="1"/>
    </location>
</feature>